<accession>A0ABR3M4A9</accession>
<keyword evidence="1" id="KW-0732">Signal</keyword>
<gene>
    <name evidence="2" type="ORF">QQF64_010529</name>
</gene>
<keyword evidence="3" id="KW-1185">Reference proteome</keyword>
<feature type="chain" id="PRO_5046617447" description="Secreted protein" evidence="1">
    <location>
        <begin position="34"/>
        <end position="182"/>
    </location>
</feature>
<evidence type="ECO:0000313" key="2">
    <source>
        <dbReference type="EMBL" id="KAL1259952.1"/>
    </source>
</evidence>
<evidence type="ECO:0000256" key="1">
    <source>
        <dbReference type="SAM" id="SignalP"/>
    </source>
</evidence>
<name>A0ABR3M4A9_9TELE</name>
<dbReference type="Proteomes" id="UP001558613">
    <property type="component" value="Unassembled WGS sequence"/>
</dbReference>
<feature type="signal peptide" evidence="1">
    <location>
        <begin position="1"/>
        <end position="33"/>
    </location>
</feature>
<organism evidence="2 3">
    <name type="scientific">Cirrhinus molitorella</name>
    <name type="common">mud carp</name>
    <dbReference type="NCBI Taxonomy" id="172907"/>
    <lineage>
        <taxon>Eukaryota</taxon>
        <taxon>Metazoa</taxon>
        <taxon>Chordata</taxon>
        <taxon>Craniata</taxon>
        <taxon>Vertebrata</taxon>
        <taxon>Euteleostomi</taxon>
        <taxon>Actinopterygii</taxon>
        <taxon>Neopterygii</taxon>
        <taxon>Teleostei</taxon>
        <taxon>Ostariophysi</taxon>
        <taxon>Cypriniformes</taxon>
        <taxon>Cyprinidae</taxon>
        <taxon>Labeoninae</taxon>
        <taxon>Labeonini</taxon>
        <taxon>Cirrhinus</taxon>
    </lineage>
</organism>
<comment type="caution">
    <text evidence="2">The sequence shown here is derived from an EMBL/GenBank/DDBJ whole genome shotgun (WGS) entry which is preliminary data.</text>
</comment>
<reference evidence="2 3" key="1">
    <citation type="submission" date="2023-09" db="EMBL/GenBank/DDBJ databases">
        <authorList>
            <person name="Wang M."/>
        </authorList>
    </citation>
    <scope>NUCLEOTIDE SEQUENCE [LARGE SCALE GENOMIC DNA]</scope>
    <source>
        <strain evidence="2">GT-2023</strain>
        <tissue evidence="2">Liver</tissue>
    </source>
</reference>
<dbReference type="EMBL" id="JAYMGO010000016">
    <property type="protein sequence ID" value="KAL1259952.1"/>
    <property type="molecule type" value="Genomic_DNA"/>
</dbReference>
<evidence type="ECO:0008006" key="4">
    <source>
        <dbReference type="Google" id="ProtNLM"/>
    </source>
</evidence>
<proteinExistence type="predicted"/>
<sequence length="182" mass="20187">MKSRCPHLQRALPQKQHLRCLLFLHVAVGQARAIAFPSRAAPPVRLWDLLRGLFISCHFHQHAGTRRTRIITVPVNCGLVTKQGPSLCSLIPIQSARGRTDRESDPESEKHVQDSLKGWIGGNAVAKDVSGVSNTQRMRFNTGIMAFRKRLLPYLADRQSHLHPALTGRSSNLHAVNCAGSH</sequence>
<evidence type="ECO:0000313" key="3">
    <source>
        <dbReference type="Proteomes" id="UP001558613"/>
    </source>
</evidence>
<protein>
    <recommendedName>
        <fullName evidence="4">Secreted protein</fullName>
    </recommendedName>
</protein>